<dbReference type="PANTHER" id="PTHR11070:SF64">
    <property type="entry name" value="ATP-DEPENDENT DNA HELICASE REP"/>
    <property type="match status" value="1"/>
</dbReference>
<dbReference type="InterPro" id="IPR005752">
    <property type="entry name" value="Helicase_Rep"/>
</dbReference>
<evidence type="ECO:0000256" key="14">
    <source>
        <dbReference type="SAM" id="MobiDB-lite"/>
    </source>
</evidence>
<keyword evidence="3 11" id="KW-0547">Nucleotide-binding</keyword>
<reference evidence="17 18" key="1">
    <citation type="submission" date="2017-09" db="EMBL/GenBank/DDBJ databases">
        <title>Pseudomonas abyssi sp. nov. isolated from Abyssopelagic Water.</title>
        <authorList>
            <person name="Wei Y."/>
        </authorList>
    </citation>
    <scope>NUCLEOTIDE SEQUENCE [LARGE SCALE GENOMIC DNA]</scope>
    <source>
        <strain evidence="17 18">MT5</strain>
    </source>
</reference>
<sequence>MSRLNPRQQEAVEYISGPLLVLAGAGSGKTSVITRKIAYLVKECGIRAQHIIAVTFTNKAAREMKERVGQLLRGPDARGLTVSTFHNLGLNIIRKEHQRLGYKPGFSIFDQQDATALITDLMHKDYGAEDGIEGIQAQISNWKNDLILPDEALAQAKTPQEQTAASVYMHYQRTLKAYNAVDFDDLILIPVVLFRDNPDVLEKWQFRIRYMLVDEYQDTNASQYLLVKMLVGTQARFTVVGDDDQSIYAWRGARPENLALLKEDFPHLKVVMLEQNYRSTSRILRAANTLIANNPHVFEKQLWSELGYGEPLRVIRCRNEEAEAERVAVEIQNQHHQHKRAWRDFAILYRGNHQARLIELKLQHHQIPYHLSGGTSFFSRQEVKDLMSYLRLLVNQDDDNALLRVINVPRREIGPATLEKLGTYANERQITMYQACTEMGLGERLDARYTEKLQRFITWLDGIRKQCYEGDPIETLRRMVLDLDYENWIRQNCSNDEIAAKRMGNVWFLLDSIKSILEKDDSGESNIEDAIAKLVLRDMLERQEEEEDADRVQLMTLHASKGLEYPHVFIMGMEEEILPHRSSIEADSVEEERRLAYVGITRARKTLAFTFAAKRRQFGEVIDCAPSRFLDEIPPEDLEWEGSEEAPVEQKQARGKAALSNLRDMLKGS</sequence>
<evidence type="ECO:0000256" key="12">
    <source>
        <dbReference type="PROSITE-ProRule" id="PRU00560"/>
    </source>
</evidence>
<dbReference type="InterPro" id="IPR027417">
    <property type="entry name" value="P-loop_NTPase"/>
</dbReference>
<accession>A0A2A3MGD6</accession>
<keyword evidence="7 11" id="KW-0238">DNA-binding</keyword>
<dbReference type="GO" id="GO:0000725">
    <property type="term" value="P:recombinational repair"/>
    <property type="evidence" value="ECO:0007669"/>
    <property type="project" value="TreeGrafter"/>
</dbReference>
<keyword evidence="18" id="KW-1185">Reference proteome</keyword>
<dbReference type="InterPro" id="IPR013986">
    <property type="entry name" value="DExx_box_DNA_helicase_dom_sf"/>
</dbReference>
<evidence type="ECO:0000256" key="13">
    <source>
        <dbReference type="SAM" id="Coils"/>
    </source>
</evidence>
<evidence type="ECO:0000256" key="6">
    <source>
        <dbReference type="ARBA" id="ARBA00022840"/>
    </source>
</evidence>
<dbReference type="PANTHER" id="PTHR11070">
    <property type="entry name" value="UVRD / RECB / PCRA DNA HELICASE FAMILY MEMBER"/>
    <property type="match status" value="1"/>
</dbReference>
<feature type="coiled-coil region" evidence="13">
    <location>
        <begin position="312"/>
        <end position="339"/>
    </location>
</feature>
<evidence type="ECO:0000256" key="2">
    <source>
        <dbReference type="ARBA" id="ARBA00022705"/>
    </source>
</evidence>
<dbReference type="Pfam" id="PF13361">
    <property type="entry name" value="UvrD_C"/>
    <property type="match status" value="1"/>
</dbReference>
<proteinExistence type="inferred from homology"/>
<comment type="similarity">
    <text evidence="1 11">Belongs to the helicase family. UvrD subfamily.</text>
</comment>
<dbReference type="GO" id="GO:0005829">
    <property type="term" value="C:cytosol"/>
    <property type="evidence" value="ECO:0007669"/>
    <property type="project" value="TreeGrafter"/>
</dbReference>
<dbReference type="InterPro" id="IPR014016">
    <property type="entry name" value="UvrD-like_ATP-bd"/>
</dbReference>
<keyword evidence="6 11" id="KW-0067">ATP-binding</keyword>
<dbReference type="GO" id="GO:0016887">
    <property type="term" value="F:ATP hydrolysis activity"/>
    <property type="evidence" value="ECO:0007669"/>
    <property type="project" value="RHEA"/>
</dbReference>
<evidence type="ECO:0000256" key="4">
    <source>
        <dbReference type="ARBA" id="ARBA00022801"/>
    </source>
</evidence>
<evidence type="ECO:0000259" key="16">
    <source>
        <dbReference type="PROSITE" id="PS51217"/>
    </source>
</evidence>
<keyword evidence="8 11" id="KW-0413">Isomerase</keyword>
<dbReference type="SUPFAM" id="SSF52540">
    <property type="entry name" value="P-loop containing nucleoside triphosphate hydrolases"/>
    <property type="match status" value="1"/>
</dbReference>
<dbReference type="Gene3D" id="3.40.50.300">
    <property type="entry name" value="P-loop containing nucleotide triphosphate hydrolases"/>
    <property type="match status" value="2"/>
</dbReference>
<dbReference type="GO" id="GO:0005524">
    <property type="term" value="F:ATP binding"/>
    <property type="evidence" value="ECO:0007669"/>
    <property type="project" value="UniProtKB-UniRule"/>
</dbReference>
<gene>
    <name evidence="11 17" type="primary">rep</name>
    <name evidence="17" type="ORF">CNQ84_13150</name>
</gene>
<evidence type="ECO:0000256" key="10">
    <source>
        <dbReference type="ARBA" id="ARBA00048988"/>
    </source>
</evidence>
<evidence type="ECO:0000256" key="5">
    <source>
        <dbReference type="ARBA" id="ARBA00022806"/>
    </source>
</evidence>
<dbReference type="HAMAP" id="MF_01920">
    <property type="entry name" value="Helicase_Rep"/>
    <property type="match status" value="1"/>
</dbReference>
<dbReference type="Pfam" id="PF00580">
    <property type="entry name" value="UvrD-helicase"/>
    <property type="match status" value="1"/>
</dbReference>
<dbReference type="Gene3D" id="1.10.10.160">
    <property type="match status" value="1"/>
</dbReference>
<dbReference type="CDD" id="cd18807">
    <property type="entry name" value="SF1_C_UvrD"/>
    <property type="match status" value="1"/>
</dbReference>
<dbReference type="InterPro" id="IPR014017">
    <property type="entry name" value="DNA_helicase_UvrD-like_C"/>
</dbReference>
<dbReference type="EC" id="5.6.2.4" evidence="11"/>
<feature type="domain" description="UvrD-like helicase ATP-binding" evidence="15">
    <location>
        <begin position="2"/>
        <end position="280"/>
    </location>
</feature>
<comment type="catalytic activity">
    <reaction evidence="9 11">
        <text>Couples ATP hydrolysis with the unwinding of duplex DNA by translocating in the 3'-5' direction.</text>
        <dbReference type="EC" id="5.6.2.4"/>
    </reaction>
</comment>
<keyword evidence="13" id="KW-0175">Coiled coil</keyword>
<evidence type="ECO:0000313" key="17">
    <source>
        <dbReference type="EMBL" id="PBK03832.1"/>
    </source>
</evidence>
<keyword evidence="5 11" id="KW-0347">Helicase</keyword>
<dbReference type="Proteomes" id="UP000242313">
    <property type="component" value="Unassembled WGS sequence"/>
</dbReference>
<evidence type="ECO:0000259" key="15">
    <source>
        <dbReference type="PROSITE" id="PS51198"/>
    </source>
</evidence>
<dbReference type="CDD" id="cd17932">
    <property type="entry name" value="DEXQc_UvrD"/>
    <property type="match status" value="1"/>
</dbReference>
<comment type="catalytic activity">
    <reaction evidence="10 11">
        <text>ATP + H2O = ADP + phosphate + H(+)</text>
        <dbReference type="Rhea" id="RHEA:13065"/>
        <dbReference type="ChEBI" id="CHEBI:15377"/>
        <dbReference type="ChEBI" id="CHEBI:15378"/>
        <dbReference type="ChEBI" id="CHEBI:30616"/>
        <dbReference type="ChEBI" id="CHEBI:43474"/>
        <dbReference type="ChEBI" id="CHEBI:456216"/>
        <dbReference type="EC" id="5.6.2.4"/>
    </reaction>
</comment>
<evidence type="ECO:0000256" key="9">
    <source>
        <dbReference type="ARBA" id="ARBA00034617"/>
    </source>
</evidence>
<dbReference type="InterPro" id="IPR000212">
    <property type="entry name" value="DNA_helicase_UvrD/REP"/>
</dbReference>
<evidence type="ECO:0000256" key="11">
    <source>
        <dbReference type="HAMAP-Rule" id="MF_01920"/>
    </source>
</evidence>
<dbReference type="NCBIfam" id="TIGR01074">
    <property type="entry name" value="rep"/>
    <property type="match status" value="1"/>
</dbReference>
<dbReference type="GO" id="GO:0003697">
    <property type="term" value="F:single-stranded DNA binding"/>
    <property type="evidence" value="ECO:0007669"/>
    <property type="project" value="UniProtKB-UniRule"/>
</dbReference>
<dbReference type="EMBL" id="NTMR01000016">
    <property type="protein sequence ID" value="PBK03832.1"/>
    <property type="molecule type" value="Genomic_DNA"/>
</dbReference>
<feature type="binding site" evidence="12">
    <location>
        <begin position="23"/>
        <end position="30"/>
    </location>
    <ligand>
        <name>ATP</name>
        <dbReference type="ChEBI" id="CHEBI:30616"/>
    </ligand>
</feature>
<evidence type="ECO:0000256" key="3">
    <source>
        <dbReference type="ARBA" id="ARBA00022741"/>
    </source>
</evidence>
<comment type="caution">
    <text evidence="17">The sequence shown here is derived from an EMBL/GenBank/DDBJ whole genome shotgun (WGS) entry which is preliminary data.</text>
</comment>
<dbReference type="AlphaFoldDB" id="A0A2A3MGD6"/>
<feature type="region of interest" description="Disordered" evidence="14">
    <location>
        <begin position="640"/>
        <end position="669"/>
    </location>
</feature>
<evidence type="ECO:0000256" key="7">
    <source>
        <dbReference type="ARBA" id="ARBA00023125"/>
    </source>
</evidence>
<evidence type="ECO:0000256" key="8">
    <source>
        <dbReference type="ARBA" id="ARBA00023235"/>
    </source>
</evidence>
<dbReference type="GO" id="GO:0006260">
    <property type="term" value="P:DNA replication"/>
    <property type="evidence" value="ECO:0007669"/>
    <property type="project" value="UniProtKB-UniRule"/>
</dbReference>
<dbReference type="PROSITE" id="PS51198">
    <property type="entry name" value="UVRD_HELICASE_ATP_BIND"/>
    <property type="match status" value="1"/>
</dbReference>
<keyword evidence="4 11" id="KW-0378">Hydrolase</keyword>
<protein>
    <recommendedName>
        <fullName evidence="11">ATP-dependent DNA helicase Rep</fullName>
        <ecNumber evidence="11">5.6.2.4</ecNumber>
    </recommendedName>
    <alternativeName>
        <fullName evidence="11">DNA 3'-5' helicase Rep</fullName>
    </alternativeName>
</protein>
<dbReference type="GO" id="GO:0043138">
    <property type="term" value="F:3'-5' DNA helicase activity"/>
    <property type="evidence" value="ECO:0007669"/>
    <property type="project" value="UniProtKB-UniRule"/>
</dbReference>
<organism evidence="17 18">
    <name type="scientific">Pseudomonas abyssi</name>
    <dbReference type="NCBI Taxonomy" id="170540"/>
    <lineage>
        <taxon>Bacteria</taxon>
        <taxon>Pseudomonadati</taxon>
        <taxon>Pseudomonadota</taxon>
        <taxon>Gammaproteobacteria</taxon>
        <taxon>Pseudomonadales</taxon>
        <taxon>Pseudomonadaceae</taxon>
        <taxon>Pseudomonas</taxon>
    </lineage>
</organism>
<evidence type="ECO:0000313" key="18">
    <source>
        <dbReference type="Proteomes" id="UP000242313"/>
    </source>
</evidence>
<dbReference type="Gene3D" id="1.10.486.10">
    <property type="entry name" value="PCRA, domain 4"/>
    <property type="match status" value="1"/>
</dbReference>
<name>A0A2A3MGD6_9PSED</name>
<dbReference type="RefSeq" id="WP_096005309.1">
    <property type="nucleotide sequence ID" value="NZ_NTMR01000016.1"/>
</dbReference>
<feature type="domain" description="UvrD-like helicase C-terminal" evidence="16">
    <location>
        <begin position="281"/>
        <end position="562"/>
    </location>
</feature>
<comment type="subunit">
    <text evidence="11">Homodimer.</text>
</comment>
<evidence type="ECO:0000256" key="1">
    <source>
        <dbReference type="ARBA" id="ARBA00009922"/>
    </source>
</evidence>
<comment type="function">
    <text evidence="11">Rep helicase is a single-stranded DNA-dependent ATPase involved in DNA replication; it can initiate unwinding at a nick in the DNA. It binds to the single-stranded DNA and acts in a progressive fashion along the DNA in the 3' to 5' direction.</text>
</comment>
<dbReference type="PROSITE" id="PS51217">
    <property type="entry name" value="UVRD_HELICASE_CTER"/>
    <property type="match status" value="1"/>
</dbReference>
<feature type="binding site" evidence="11">
    <location>
        <position position="278"/>
    </location>
    <ligand>
        <name>ATP</name>
        <dbReference type="ChEBI" id="CHEBI:30616"/>
    </ligand>
</feature>
<keyword evidence="2 11" id="KW-0235">DNA replication</keyword>